<gene>
    <name evidence="3" type="ORF">PO878_13750</name>
</gene>
<reference evidence="3" key="1">
    <citation type="submission" date="2023-01" db="EMBL/GenBank/DDBJ databases">
        <title>The diversity of Class Acidimicrobiia in South China Sea sediment environments and the proposal of Iamia marina sp. nov., a novel species of the genus Iamia.</title>
        <authorList>
            <person name="He Y."/>
            <person name="Tian X."/>
        </authorList>
    </citation>
    <scope>NUCLEOTIDE SEQUENCE</scope>
    <source>
        <strain evidence="3">DSM 19957</strain>
    </source>
</reference>
<organism evidence="3 4">
    <name type="scientific">Iamia majanohamensis</name>
    <dbReference type="NCBI Taxonomy" id="467976"/>
    <lineage>
        <taxon>Bacteria</taxon>
        <taxon>Bacillati</taxon>
        <taxon>Actinomycetota</taxon>
        <taxon>Acidimicrobiia</taxon>
        <taxon>Acidimicrobiales</taxon>
        <taxon>Iamiaceae</taxon>
        <taxon>Iamia</taxon>
    </lineage>
</organism>
<evidence type="ECO:0000259" key="1">
    <source>
        <dbReference type="Pfam" id="PF01796"/>
    </source>
</evidence>
<dbReference type="InterPro" id="IPR022002">
    <property type="entry name" value="ChsH2_Znr"/>
</dbReference>
<dbReference type="InterPro" id="IPR002878">
    <property type="entry name" value="ChsH2_C"/>
</dbReference>
<dbReference type="PANTHER" id="PTHR34075:SF5">
    <property type="entry name" value="BLR3430 PROTEIN"/>
    <property type="match status" value="1"/>
</dbReference>
<dbReference type="Pfam" id="PF12172">
    <property type="entry name" value="zf-ChsH2"/>
    <property type="match status" value="1"/>
</dbReference>
<proteinExistence type="predicted"/>
<evidence type="ECO:0000313" key="3">
    <source>
        <dbReference type="EMBL" id="WCO65563.1"/>
    </source>
</evidence>
<dbReference type="InterPro" id="IPR012340">
    <property type="entry name" value="NA-bd_OB-fold"/>
</dbReference>
<dbReference type="AlphaFoldDB" id="A0AAE9Y718"/>
<dbReference type="PANTHER" id="PTHR34075">
    <property type="entry name" value="BLR3430 PROTEIN"/>
    <property type="match status" value="1"/>
</dbReference>
<name>A0AAE9Y718_9ACTN</name>
<keyword evidence="4" id="KW-1185">Reference proteome</keyword>
<dbReference type="EMBL" id="CP116942">
    <property type="protein sequence ID" value="WCO65563.1"/>
    <property type="molecule type" value="Genomic_DNA"/>
</dbReference>
<evidence type="ECO:0000259" key="2">
    <source>
        <dbReference type="Pfam" id="PF12172"/>
    </source>
</evidence>
<feature type="domain" description="ChsH2 C-terminal OB-fold" evidence="1">
    <location>
        <begin position="59"/>
        <end position="123"/>
    </location>
</feature>
<dbReference type="RefSeq" id="WP_272735090.1">
    <property type="nucleotide sequence ID" value="NZ_CP116942.1"/>
</dbReference>
<dbReference type="SUPFAM" id="SSF50249">
    <property type="entry name" value="Nucleic acid-binding proteins"/>
    <property type="match status" value="1"/>
</dbReference>
<accession>A0AAE9Y718</accession>
<dbReference type="Proteomes" id="UP001216390">
    <property type="component" value="Chromosome"/>
</dbReference>
<dbReference type="KEGG" id="ima:PO878_13750"/>
<feature type="domain" description="ChsH2 rubredoxin-like zinc ribbon" evidence="2">
    <location>
        <begin position="22"/>
        <end position="58"/>
    </location>
</feature>
<dbReference type="Pfam" id="PF01796">
    <property type="entry name" value="OB_ChsH2_C"/>
    <property type="match status" value="1"/>
</dbReference>
<protein>
    <submittedName>
        <fullName evidence="3">OB-fold domain-containing protein</fullName>
    </submittedName>
</protein>
<dbReference type="InterPro" id="IPR052513">
    <property type="entry name" value="Thioester_dehydratase-like"/>
</dbReference>
<dbReference type="Gene3D" id="6.10.30.10">
    <property type="match status" value="1"/>
</dbReference>
<sequence>MAPDSPPERNLPPQSVAGAPFWDATRDQRLVLPWCPACAAPHWYPRGFCPTCLSEDLEWRPSDGVGTVAAASVQPKPTERALGGRVPYAVALVDLDDGVRMLLQVVADDPWAVAVGDRVTVGWDPLPDGRHLPTAVAEG</sequence>
<evidence type="ECO:0000313" key="4">
    <source>
        <dbReference type="Proteomes" id="UP001216390"/>
    </source>
</evidence>